<dbReference type="Pfam" id="PF07722">
    <property type="entry name" value="Peptidase_C26"/>
    <property type="match status" value="1"/>
</dbReference>
<comment type="caution">
    <text evidence="1">The sequence shown here is derived from an EMBL/GenBank/DDBJ whole genome shotgun (WGS) entry which is preliminary data.</text>
</comment>
<organism evidence="1 2">
    <name type="scientific">Arenimonas composti TR7-09 = DSM 18010</name>
    <dbReference type="NCBI Taxonomy" id="1121013"/>
    <lineage>
        <taxon>Bacteria</taxon>
        <taxon>Pseudomonadati</taxon>
        <taxon>Pseudomonadota</taxon>
        <taxon>Gammaproteobacteria</taxon>
        <taxon>Lysobacterales</taxon>
        <taxon>Lysobacteraceae</taxon>
        <taxon>Arenimonas</taxon>
    </lineage>
</organism>
<protein>
    <submittedName>
        <fullName evidence="1">Uncharacterized protein</fullName>
    </submittedName>
</protein>
<keyword evidence="2" id="KW-1185">Reference proteome</keyword>
<dbReference type="PANTHER" id="PTHR43235:SF1">
    <property type="entry name" value="GLUTAMINE AMIDOTRANSFERASE PB2B2.05-RELATED"/>
    <property type="match status" value="1"/>
</dbReference>
<dbReference type="Proteomes" id="UP000029391">
    <property type="component" value="Unassembled WGS sequence"/>
</dbReference>
<dbReference type="GO" id="GO:0005829">
    <property type="term" value="C:cytosol"/>
    <property type="evidence" value="ECO:0007669"/>
    <property type="project" value="TreeGrafter"/>
</dbReference>
<dbReference type="AlphaFoldDB" id="A0A091B6H0"/>
<dbReference type="Gene3D" id="3.40.50.880">
    <property type="match status" value="1"/>
</dbReference>
<evidence type="ECO:0000313" key="1">
    <source>
        <dbReference type="EMBL" id="KFN48263.1"/>
    </source>
</evidence>
<dbReference type="eggNOG" id="COG2071">
    <property type="taxonomic scope" value="Bacteria"/>
</dbReference>
<dbReference type="SUPFAM" id="SSF52317">
    <property type="entry name" value="Class I glutamine amidotransferase-like"/>
    <property type="match status" value="1"/>
</dbReference>
<dbReference type="InterPro" id="IPR029062">
    <property type="entry name" value="Class_I_gatase-like"/>
</dbReference>
<evidence type="ECO:0000313" key="2">
    <source>
        <dbReference type="Proteomes" id="UP000029391"/>
    </source>
</evidence>
<dbReference type="PROSITE" id="PS51273">
    <property type="entry name" value="GATASE_TYPE_1"/>
    <property type="match status" value="1"/>
</dbReference>
<dbReference type="STRING" id="1121013.GCA_000426365_00465"/>
<dbReference type="InterPro" id="IPR044668">
    <property type="entry name" value="PuuD-like"/>
</dbReference>
<dbReference type="EMBL" id="AWXU01000056">
    <property type="protein sequence ID" value="KFN48263.1"/>
    <property type="molecule type" value="Genomic_DNA"/>
</dbReference>
<dbReference type="GO" id="GO:0033969">
    <property type="term" value="F:gamma-glutamyl-gamma-aminobutyrate hydrolase activity"/>
    <property type="evidence" value="ECO:0007669"/>
    <property type="project" value="TreeGrafter"/>
</dbReference>
<reference evidence="1 2" key="1">
    <citation type="submission" date="2013-09" db="EMBL/GenBank/DDBJ databases">
        <title>Genome sequencing of Arenimonas composti.</title>
        <authorList>
            <person name="Chen F."/>
            <person name="Wang G."/>
        </authorList>
    </citation>
    <scope>NUCLEOTIDE SEQUENCE [LARGE SCALE GENOMIC DNA]</scope>
    <source>
        <strain evidence="1 2">TR7-09</strain>
    </source>
</reference>
<dbReference type="PANTHER" id="PTHR43235">
    <property type="entry name" value="GLUTAMINE AMIDOTRANSFERASE PB2B2.05-RELATED"/>
    <property type="match status" value="1"/>
</dbReference>
<dbReference type="OrthoDB" id="9813383at2"/>
<proteinExistence type="predicted"/>
<name>A0A091B6H0_9GAMM</name>
<gene>
    <name evidence="1" type="ORF">P873_01520</name>
</gene>
<dbReference type="InterPro" id="IPR011697">
    <property type="entry name" value="Peptidase_C26"/>
</dbReference>
<dbReference type="GO" id="GO:0006598">
    <property type="term" value="P:polyamine catabolic process"/>
    <property type="evidence" value="ECO:0007669"/>
    <property type="project" value="TreeGrafter"/>
</dbReference>
<dbReference type="RefSeq" id="WP_026815987.1">
    <property type="nucleotide sequence ID" value="NZ_AUFF01000001.1"/>
</dbReference>
<sequence>MNTPPLLIGISPRTLREVPVELGFRGKTLEFLENSVPHWLLGLGALPVMVPTVEIEGPYRPATATVGDYARQLDALILQGGSDIHPQFYGEPIRHARGRIDPRRDRFELDLLAAFVEAGKPVLGICRGLQLINVAYGGNLYQDLHEDAATSSAHHVQDLYDEHLHPIEFAAGGWLRGVYGNDGGIVNSIHHQGVRELGRGLRIEARADDGVVEAVRAEGDGFVLGVQWHPEFHDGRWEDLLPTEPLLQAFFAAAAARRERG</sequence>
<dbReference type="CDD" id="cd01745">
    <property type="entry name" value="GATase1_2"/>
    <property type="match status" value="1"/>
</dbReference>
<accession>A0A091B6H0</accession>